<reference evidence="2 3" key="1">
    <citation type="journal article" date="2018" name="Sci. Rep.">
        <title>Genomic signatures of local adaptation to the degree of environmental predictability in rotifers.</title>
        <authorList>
            <person name="Franch-Gras L."/>
            <person name="Hahn C."/>
            <person name="Garcia-Roger E.M."/>
            <person name="Carmona M.J."/>
            <person name="Serra M."/>
            <person name="Gomez A."/>
        </authorList>
    </citation>
    <scope>NUCLEOTIDE SEQUENCE [LARGE SCALE GENOMIC DNA]</scope>
    <source>
        <strain evidence="2">HYR1</strain>
    </source>
</reference>
<keyword evidence="3" id="KW-1185">Reference proteome</keyword>
<organism evidence="2 3">
    <name type="scientific">Brachionus plicatilis</name>
    <name type="common">Marine rotifer</name>
    <name type="synonym">Brachionus muelleri</name>
    <dbReference type="NCBI Taxonomy" id="10195"/>
    <lineage>
        <taxon>Eukaryota</taxon>
        <taxon>Metazoa</taxon>
        <taxon>Spiralia</taxon>
        <taxon>Gnathifera</taxon>
        <taxon>Rotifera</taxon>
        <taxon>Eurotatoria</taxon>
        <taxon>Monogononta</taxon>
        <taxon>Pseudotrocha</taxon>
        <taxon>Ploima</taxon>
        <taxon>Brachionidae</taxon>
        <taxon>Brachionus</taxon>
    </lineage>
</organism>
<gene>
    <name evidence="2" type="ORF">BpHYR1_031160</name>
</gene>
<dbReference type="EMBL" id="REGN01004788">
    <property type="protein sequence ID" value="RNA16164.1"/>
    <property type="molecule type" value="Genomic_DNA"/>
</dbReference>
<accession>A0A3M7QYG8</accession>
<sequence length="112" mass="12875">MLDWVLAVLAGLVSIVVCFFLFFMFGLLLLWDKNLQDFREISVIFPKDLSNFCPPVWPPKWPPVLKLAVDLAVRLCFGRPNRRTKFFAAGLTAKVAVSLYNRPSWRSCSRPK</sequence>
<evidence type="ECO:0000256" key="1">
    <source>
        <dbReference type="SAM" id="Phobius"/>
    </source>
</evidence>
<protein>
    <submittedName>
        <fullName evidence="2">Uncharacterized protein</fullName>
    </submittedName>
</protein>
<keyword evidence="1" id="KW-1133">Transmembrane helix</keyword>
<keyword evidence="1" id="KW-0472">Membrane</keyword>
<dbReference type="Proteomes" id="UP000276133">
    <property type="component" value="Unassembled WGS sequence"/>
</dbReference>
<comment type="caution">
    <text evidence="2">The sequence shown here is derived from an EMBL/GenBank/DDBJ whole genome shotgun (WGS) entry which is preliminary data.</text>
</comment>
<dbReference type="AlphaFoldDB" id="A0A3M7QYG8"/>
<proteinExistence type="predicted"/>
<name>A0A3M7QYG8_BRAPC</name>
<keyword evidence="1" id="KW-0812">Transmembrane</keyword>
<evidence type="ECO:0000313" key="2">
    <source>
        <dbReference type="EMBL" id="RNA16164.1"/>
    </source>
</evidence>
<evidence type="ECO:0000313" key="3">
    <source>
        <dbReference type="Proteomes" id="UP000276133"/>
    </source>
</evidence>
<feature type="transmembrane region" description="Helical" evidence="1">
    <location>
        <begin position="6"/>
        <end position="31"/>
    </location>
</feature>